<dbReference type="Pfam" id="PF00773">
    <property type="entry name" value="RNB"/>
    <property type="match status" value="1"/>
</dbReference>
<evidence type="ECO:0000256" key="1">
    <source>
        <dbReference type="SAM" id="MobiDB-lite"/>
    </source>
</evidence>
<dbReference type="SUPFAM" id="SSF50249">
    <property type="entry name" value="Nucleic acid-binding proteins"/>
    <property type="match status" value="1"/>
</dbReference>
<name>A0A4P9Z3G8_9FUNG</name>
<dbReference type="PANTHER" id="PTHR23355:SF65">
    <property type="entry name" value="EXORIBONUCLEASE CYT-4, PUTATIVE (AFU_ORTHOLOGUE AFUA_7G01550)-RELATED"/>
    <property type="match status" value="1"/>
</dbReference>
<accession>A0A4P9Z3G8</accession>
<evidence type="ECO:0000313" key="3">
    <source>
        <dbReference type="EMBL" id="RKP26552.1"/>
    </source>
</evidence>
<dbReference type="GO" id="GO:0000175">
    <property type="term" value="F:3'-5'-RNA exonuclease activity"/>
    <property type="evidence" value="ECO:0007669"/>
    <property type="project" value="TreeGrafter"/>
</dbReference>
<proteinExistence type="predicted"/>
<dbReference type="PANTHER" id="PTHR23355">
    <property type="entry name" value="RIBONUCLEASE"/>
    <property type="match status" value="1"/>
</dbReference>
<dbReference type="Proteomes" id="UP000278143">
    <property type="component" value="Unassembled WGS sequence"/>
</dbReference>
<keyword evidence="4" id="KW-1185">Reference proteome</keyword>
<feature type="compositionally biased region" description="Low complexity" evidence="1">
    <location>
        <begin position="17"/>
        <end position="27"/>
    </location>
</feature>
<dbReference type="SMART" id="SM00955">
    <property type="entry name" value="RNB"/>
    <property type="match status" value="1"/>
</dbReference>
<dbReference type="GO" id="GO:0006402">
    <property type="term" value="P:mRNA catabolic process"/>
    <property type="evidence" value="ECO:0007669"/>
    <property type="project" value="TreeGrafter"/>
</dbReference>
<dbReference type="EMBL" id="KZ989394">
    <property type="protein sequence ID" value="RKP26552.1"/>
    <property type="molecule type" value="Genomic_DNA"/>
</dbReference>
<organism evidence="3 4">
    <name type="scientific">Syncephalis pseudoplumigaleata</name>
    <dbReference type="NCBI Taxonomy" id="1712513"/>
    <lineage>
        <taxon>Eukaryota</taxon>
        <taxon>Fungi</taxon>
        <taxon>Fungi incertae sedis</taxon>
        <taxon>Zoopagomycota</taxon>
        <taxon>Zoopagomycotina</taxon>
        <taxon>Zoopagomycetes</taxon>
        <taxon>Zoopagales</taxon>
        <taxon>Piptocephalidaceae</taxon>
        <taxon>Syncephalis</taxon>
    </lineage>
</organism>
<dbReference type="OrthoDB" id="2285229at2759"/>
<dbReference type="InterPro" id="IPR012340">
    <property type="entry name" value="NA-bd_OB-fold"/>
</dbReference>
<dbReference type="AlphaFoldDB" id="A0A4P9Z3G8"/>
<feature type="domain" description="RNB" evidence="2">
    <location>
        <begin position="488"/>
        <end position="870"/>
    </location>
</feature>
<reference evidence="4" key="1">
    <citation type="journal article" date="2018" name="Nat. Microbiol.">
        <title>Leveraging single-cell genomics to expand the fungal tree of life.</title>
        <authorList>
            <person name="Ahrendt S.R."/>
            <person name="Quandt C.A."/>
            <person name="Ciobanu D."/>
            <person name="Clum A."/>
            <person name="Salamov A."/>
            <person name="Andreopoulos B."/>
            <person name="Cheng J.F."/>
            <person name="Woyke T."/>
            <person name="Pelin A."/>
            <person name="Henrissat B."/>
            <person name="Reynolds N.K."/>
            <person name="Benny G.L."/>
            <person name="Smith M.E."/>
            <person name="James T.Y."/>
            <person name="Grigoriev I.V."/>
        </authorList>
    </citation>
    <scope>NUCLEOTIDE SEQUENCE [LARGE SCALE GENOMIC DNA]</scope>
    <source>
        <strain evidence="4">Benny S71-1</strain>
    </source>
</reference>
<feature type="region of interest" description="Disordered" evidence="1">
    <location>
        <begin position="1"/>
        <end position="68"/>
    </location>
</feature>
<gene>
    <name evidence="3" type="ORF">SYNPS1DRAFT_21711</name>
</gene>
<protein>
    <recommendedName>
        <fullName evidence="2">RNB domain-containing protein</fullName>
    </recommendedName>
</protein>
<evidence type="ECO:0000313" key="4">
    <source>
        <dbReference type="Proteomes" id="UP000278143"/>
    </source>
</evidence>
<dbReference type="InterPro" id="IPR001900">
    <property type="entry name" value="RNase_II/R"/>
</dbReference>
<dbReference type="GO" id="GO:0000932">
    <property type="term" value="C:P-body"/>
    <property type="evidence" value="ECO:0007669"/>
    <property type="project" value="TreeGrafter"/>
</dbReference>
<sequence>MNLHIAKTPEEVKRLQKQQQALKQQQRSTPSQRGKRFQVATTAQTKEGPPSPPQPILRKAEEEDDDDTGMNALAEQLLDPEDIADAGREFQLGDLVEIVKVKTPILVLVLARQKNGTRYEGMLSTGLTVDFRPSDVLFHVPDFLQSSEFKSLFAKGLLKSGSGEPVDMQQLIHNTELQAELLPQVARRIISTFDRMSLSRQWAAILRLQHIYAEFHEKEQREAADLQEITRRIYASEEGGAKAAAAAASPTYTELYAVHRYLTRDPLHFIQEQCDAATYENGDDPKHVMMGQFRFRPAAELRRITEAIRMVNDREPQFSEFIRRAHRIIDLRRSGMLDNHNSAHYKQPYSDTDMSFLELVRAFIHAEVNNIPRNPFLYPTSEIIKPLRYYDDLDTDTASAFLVDMGVWPAWENVVTLSEAVPLVGHHQSAQLENMSRRNEKLAQRLLSTPMFNYTSATASAAAPAAAASTKTPGPEDFYTRDVVEELRHDFGDLPVYTIDDSGAKELDDGISIERTADGHCWLHVHVADPTAYIPPQHLIAREAERQGSTVYYPERHYPMLPDALSIQRFSLGVNRQTRAPQGVLTFSARLNARTGELEDYRVRAGIIRNVHVLQYDKVDRILDWSNIARMKNDVIRRRMQRVWHIDGNRVLTTSSLDEAAATAQHGEGAAMTPEMERDLVELQHWANVHTKHRVKHGMLMFSLPAASIHTEPFPLPITQQPLQLLRYQQPELARMAPPSLVLQMERAMHSPARLMVAELMVMAGRVCGAWSYERHLPVHYRTQNAPVGLPNHIRESLLEESNRNYGLVDFMLFQQARAYMVPASQQMAPGIHWTMGIHDLHQGYVKCTSPLRRYTDMLVHWQIKSQLLRDAYPQESHRHAFSLSQLAMLAHRMLVQERDIRKEQDRAKRFWMIEFIERMGRGPAQTNEAAFRPSMPLDWSTLGARHWPAIILKVSSTGATHSAFILDLGMPVRLVAERGKLQNNALKLGDKIFCRIFKTSRDKLLIWAVEADGSACEEGRDLDKLAVI</sequence>
<evidence type="ECO:0000259" key="2">
    <source>
        <dbReference type="SMART" id="SM00955"/>
    </source>
</evidence>
<dbReference type="InterPro" id="IPR050180">
    <property type="entry name" value="RNR_Ribonuclease"/>
</dbReference>
<dbReference type="GO" id="GO:0003723">
    <property type="term" value="F:RNA binding"/>
    <property type="evidence" value="ECO:0007669"/>
    <property type="project" value="InterPro"/>
</dbReference>